<organism evidence="1 2">
    <name type="scientific">Winkia neuii subsp. anitrata</name>
    <dbReference type="NCBI Taxonomy" id="29318"/>
    <lineage>
        <taxon>Bacteria</taxon>
        <taxon>Bacillati</taxon>
        <taxon>Actinomycetota</taxon>
        <taxon>Actinomycetes</taxon>
        <taxon>Actinomycetales</taxon>
        <taxon>Actinomycetaceae</taxon>
        <taxon>Winkia</taxon>
    </lineage>
</organism>
<dbReference type="AlphaFoldDB" id="A0AB38XNL3"/>
<dbReference type="KEGG" id="wne:PIG85_09025"/>
<accession>A0AB38XNL3</accession>
<dbReference type="PANTHER" id="PTHR34724:SF2">
    <property type="entry name" value="OS12G0596101 PROTEIN"/>
    <property type="match status" value="1"/>
</dbReference>
<dbReference type="Proteomes" id="UP001211044">
    <property type="component" value="Chromosome"/>
</dbReference>
<protein>
    <submittedName>
        <fullName evidence="1">Uncharacterized protein</fullName>
    </submittedName>
</protein>
<dbReference type="RefSeq" id="WP_004808421.1">
    <property type="nucleotide sequence ID" value="NZ_CP116394.1"/>
</dbReference>
<name>A0AB38XNL3_9ACTO</name>
<proteinExistence type="predicted"/>
<dbReference type="PANTHER" id="PTHR34724">
    <property type="entry name" value="OS12G0596101 PROTEIN"/>
    <property type="match status" value="1"/>
</dbReference>
<evidence type="ECO:0000313" key="1">
    <source>
        <dbReference type="EMBL" id="WCE45774.1"/>
    </source>
</evidence>
<reference evidence="1" key="1">
    <citation type="submission" date="2023-01" db="EMBL/GenBank/DDBJ databases">
        <title>Comparative Genomic Analysis of the Clinically-Derived Winkia Strain NY0527 Provides Evidence into the Taxonomic Reassignment of Winkia neuii and Characterizes Their Virulence Traits.</title>
        <authorList>
            <person name="Cai X."/>
            <person name="Peng Y."/>
            <person name="Li M."/>
            <person name="Qiu Y."/>
            <person name="Wang Y."/>
            <person name="Xu L."/>
            <person name="Hou Q."/>
        </authorList>
    </citation>
    <scope>NUCLEOTIDE SEQUENCE</scope>
    <source>
        <strain evidence="1">NY0527</strain>
    </source>
</reference>
<evidence type="ECO:0000313" key="2">
    <source>
        <dbReference type="Proteomes" id="UP001211044"/>
    </source>
</evidence>
<sequence length="44" mass="4822">MCKPVTCKICGKITWEGCGKHIDEVKASVPADQWCDGNHSTTKD</sequence>
<gene>
    <name evidence="1" type="ORF">PIG85_09025</name>
</gene>
<dbReference type="EMBL" id="CP116394">
    <property type="protein sequence ID" value="WCE45774.1"/>
    <property type="molecule type" value="Genomic_DNA"/>
</dbReference>